<dbReference type="AlphaFoldDB" id="A0AA94Y1F4"/>
<dbReference type="Pfam" id="PF18143">
    <property type="entry name" value="HAD_SAK_2"/>
    <property type="match status" value="1"/>
</dbReference>
<sequence>MDIDGVLNACGALLGDVRKHQAWPGYELVAGERWGETVSPQMVTELNQILNDHDFRLVWLTSWESAVPAFGHKTGIDNVLHAPWLSTEDAHGEWGKLVSVRAFLSQHSKLGDKVAWLDDDLASEHDAALWAARQGVLAIPPAARHGITPAHLHQLSEHCTR</sequence>
<dbReference type="RefSeq" id="WP_195181387.1">
    <property type="nucleotide sequence ID" value="NZ_CP102487.1"/>
</dbReference>
<organism evidence="1 2">
    <name type="scientific">Glutamicibacter halophytocola</name>
    <dbReference type="NCBI Taxonomy" id="1933880"/>
    <lineage>
        <taxon>Bacteria</taxon>
        <taxon>Bacillati</taxon>
        <taxon>Actinomycetota</taxon>
        <taxon>Actinomycetes</taxon>
        <taxon>Micrococcales</taxon>
        <taxon>Micrococcaceae</taxon>
        <taxon>Glutamicibacter</taxon>
    </lineage>
</organism>
<dbReference type="EMBL" id="CP102487">
    <property type="protein sequence ID" value="UUX60473.1"/>
    <property type="molecule type" value="Genomic_DNA"/>
</dbReference>
<dbReference type="Proteomes" id="UP001060018">
    <property type="component" value="Chromosome"/>
</dbReference>
<protein>
    <submittedName>
        <fullName evidence="1">HAD domain-containing protein</fullName>
    </submittedName>
</protein>
<evidence type="ECO:0000313" key="2">
    <source>
        <dbReference type="Proteomes" id="UP001060018"/>
    </source>
</evidence>
<reference evidence="1" key="1">
    <citation type="journal article" date="2022" name="Pest Manag. Sci.">
        <title>Glutamicibacter halophytocola-mediated host fitness of potato tuber moth on Solanaceae crops.</title>
        <authorList>
            <person name="Wang W."/>
            <person name="Xiao G."/>
            <person name="Du G."/>
            <person name="Chang L."/>
            <person name="Yang Y."/>
            <person name="Ye J."/>
            <person name="Chen B."/>
        </authorList>
    </citation>
    <scope>NUCLEOTIDE SEQUENCE</scope>
    <source>
        <strain evidence="1">S2</strain>
    </source>
</reference>
<evidence type="ECO:0000313" key="1">
    <source>
        <dbReference type="EMBL" id="UUX60473.1"/>
    </source>
</evidence>
<accession>A0AA94Y1F4</accession>
<gene>
    <name evidence="1" type="ORF">NUH22_07665</name>
</gene>
<proteinExistence type="predicted"/>
<name>A0AA94Y1F4_9MICC</name>